<dbReference type="AlphaFoldDB" id="A0A072PQG8"/>
<dbReference type="STRING" id="1182545.A0A072PQG8"/>
<comment type="caution">
    <text evidence="2">The sequence shown here is derived from an EMBL/GenBank/DDBJ whole genome shotgun (WGS) entry which is preliminary data.</text>
</comment>
<feature type="compositionally biased region" description="Basic and acidic residues" evidence="1">
    <location>
        <begin position="136"/>
        <end position="149"/>
    </location>
</feature>
<evidence type="ECO:0000256" key="1">
    <source>
        <dbReference type="SAM" id="MobiDB-lite"/>
    </source>
</evidence>
<evidence type="ECO:0000313" key="2">
    <source>
        <dbReference type="EMBL" id="KEF62324.1"/>
    </source>
</evidence>
<dbReference type="OrthoDB" id="4160688at2759"/>
<dbReference type="GeneID" id="25275248"/>
<accession>A0A072PQG8</accession>
<dbReference type="Proteomes" id="UP000027920">
    <property type="component" value="Unassembled WGS sequence"/>
</dbReference>
<gene>
    <name evidence="2" type="ORF">A1O9_00296</name>
</gene>
<sequence>MPWAPKPPMTLKEAKKAYKKDNTGFKFTPSQLARADRQDAQEDKRRKALEKQQTREINKRKREDKAERDRAVKRQMLEEGRITVEDTWGKVNASQPRLNKFFAQPPTAIGPASHLRHEVTRKSDDNANNKLSDCLEPEHDSRQETRIVEAKNGTCRVQDTSDSDALLSPRASCQDPESVDVRHSLTPPRPLHKHSSPLQEVRPSQLNAQPKPGVNDFTAAESDHGIEEDFTDGLNDDEFLEFCDKQNDIGEGHDSSATPLSESGDKASPNLSPDDHTMSTIELIPQESRNKEKHTPTALPANDDTQEPPPAVLIESFSAFFNEIDESELIAFAEQVEASMGNSPQVCSLSTKAIEEHSPAVSKQSNFRPAVIESKPPYVKSRKRRMPWDDIDGPGPSTQAAMLELLEQAEAQMQT</sequence>
<dbReference type="HOGENOM" id="CLU_027656_0_0_1"/>
<name>A0A072PQG8_9EURO</name>
<feature type="compositionally biased region" description="Basic and acidic residues" evidence="1">
    <location>
        <begin position="115"/>
        <end position="127"/>
    </location>
</feature>
<dbReference type="VEuPathDB" id="FungiDB:A1O9_00296"/>
<feature type="compositionally biased region" description="Polar residues" evidence="1">
    <location>
        <begin position="196"/>
        <end position="208"/>
    </location>
</feature>
<feature type="compositionally biased region" description="Basic and acidic residues" evidence="1">
    <location>
        <begin position="12"/>
        <end position="23"/>
    </location>
</feature>
<dbReference type="RefSeq" id="XP_013264914.1">
    <property type="nucleotide sequence ID" value="XM_013409460.1"/>
</dbReference>
<dbReference type="EMBL" id="AMGV01000001">
    <property type="protein sequence ID" value="KEF62324.1"/>
    <property type="molecule type" value="Genomic_DNA"/>
</dbReference>
<feature type="region of interest" description="Disordered" evidence="1">
    <location>
        <begin position="246"/>
        <end position="308"/>
    </location>
</feature>
<evidence type="ECO:0000313" key="3">
    <source>
        <dbReference type="Proteomes" id="UP000027920"/>
    </source>
</evidence>
<feature type="region of interest" description="Disordered" evidence="1">
    <location>
        <begin position="102"/>
        <end position="219"/>
    </location>
</feature>
<organism evidence="2 3">
    <name type="scientific">Exophiala aquamarina CBS 119918</name>
    <dbReference type="NCBI Taxonomy" id="1182545"/>
    <lineage>
        <taxon>Eukaryota</taxon>
        <taxon>Fungi</taxon>
        <taxon>Dikarya</taxon>
        <taxon>Ascomycota</taxon>
        <taxon>Pezizomycotina</taxon>
        <taxon>Eurotiomycetes</taxon>
        <taxon>Chaetothyriomycetidae</taxon>
        <taxon>Chaetothyriales</taxon>
        <taxon>Herpotrichiellaceae</taxon>
        <taxon>Exophiala</taxon>
    </lineage>
</organism>
<feature type="region of interest" description="Disordered" evidence="1">
    <location>
        <begin position="1"/>
        <end position="72"/>
    </location>
</feature>
<proteinExistence type="predicted"/>
<feature type="region of interest" description="Disordered" evidence="1">
    <location>
        <begin position="360"/>
        <end position="398"/>
    </location>
</feature>
<reference evidence="2 3" key="1">
    <citation type="submission" date="2013-03" db="EMBL/GenBank/DDBJ databases">
        <title>The Genome Sequence of Exophiala aquamarina CBS 119918.</title>
        <authorList>
            <consortium name="The Broad Institute Genomics Platform"/>
            <person name="Cuomo C."/>
            <person name="de Hoog S."/>
            <person name="Gorbushina A."/>
            <person name="Walker B."/>
            <person name="Young S.K."/>
            <person name="Zeng Q."/>
            <person name="Gargeya S."/>
            <person name="Fitzgerald M."/>
            <person name="Haas B."/>
            <person name="Abouelleil A."/>
            <person name="Allen A.W."/>
            <person name="Alvarado L."/>
            <person name="Arachchi H.M."/>
            <person name="Berlin A.M."/>
            <person name="Chapman S.B."/>
            <person name="Gainer-Dewar J."/>
            <person name="Goldberg J."/>
            <person name="Griggs A."/>
            <person name="Gujja S."/>
            <person name="Hansen M."/>
            <person name="Howarth C."/>
            <person name="Imamovic A."/>
            <person name="Ireland A."/>
            <person name="Larimer J."/>
            <person name="McCowan C."/>
            <person name="Murphy C."/>
            <person name="Pearson M."/>
            <person name="Poon T.W."/>
            <person name="Priest M."/>
            <person name="Roberts A."/>
            <person name="Saif S."/>
            <person name="Shea T."/>
            <person name="Sisk P."/>
            <person name="Sykes S."/>
            <person name="Wortman J."/>
            <person name="Nusbaum C."/>
            <person name="Birren B."/>
        </authorList>
    </citation>
    <scope>NUCLEOTIDE SEQUENCE [LARGE SCALE GENOMIC DNA]</scope>
    <source>
        <strain evidence="2 3">CBS 119918</strain>
    </source>
</reference>
<keyword evidence="3" id="KW-1185">Reference proteome</keyword>
<protein>
    <submittedName>
        <fullName evidence="2">Uncharacterized protein</fullName>
    </submittedName>
</protein>
<feature type="compositionally biased region" description="Basic and acidic residues" evidence="1">
    <location>
        <begin position="34"/>
        <end position="72"/>
    </location>
</feature>